<evidence type="ECO:0000313" key="3">
    <source>
        <dbReference type="Proteomes" id="UP000078200"/>
    </source>
</evidence>
<evidence type="ECO:0000256" key="1">
    <source>
        <dbReference type="SAM" id="Phobius"/>
    </source>
</evidence>
<dbReference type="EnsemblMetazoa" id="GAUT020672-RA">
    <property type="protein sequence ID" value="GAUT020672-PA"/>
    <property type="gene ID" value="GAUT020672"/>
</dbReference>
<organism evidence="2 3">
    <name type="scientific">Glossina austeni</name>
    <name type="common">Savannah tsetse fly</name>
    <dbReference type="NCBI Taxonomy" id="7395"/>
    <lineage>
        <taxon>Eukaryota</taxon>
        <taxon>Metazoa</taxon>
        <taxon>Ecdysozoa</taxon>
        <taxon>Arthropoda</taxon>
        <taxon>Hexapoda</taxon>
        <taxon>Insecta</taxon>
        <taxon>Pterygota</taxon>
        <taxon>Neoptera</taxon>
        <taxon>Endopterygota</taxon>
        <taxon>Diptera</taxon>
        <taxon>Brachycera</taxon>
        <taxon>Muscomorpha</taxon>
        <taxon>Hippoboscoidea</taxon>
        <taxon>Glossinidae</taxon>
        <taxon>Glossina</taxon>
    </lineage>
</organism>
<protein>
    <submittedName>
        <fullName evidence="2">Uncharacterized protein</fullName>
    </submittedName>
</protein>
<accession>A0A1A9UZE0</accession>
<name>A0A1A9UZE0_GLOAU</name>
<keyword evidence="1" id="KW-0812">Transmembrane</keyword>
<dbReference type="AlphaFoldDB" id="A0A1A9UZE0"/>
<keyword evidence="1" id="KW-1133">Transmembrane helix</keyword>
<dbReference type="Proteomes" id="UP000078200">
    <property type="component" value="Unassembled WGS sequence"/>
</dbReference>
<evidence type="ECO:0000313" key="2">
    <source>
        <dbReference type="EnsemblMetazoa" id="GAUT020672-PA"/>
    </source>
</evidence>
<proteinExistence type="predicted"/>
<keyword evidence="1" id="KW-0472">Membrane</keyword>
<keyword evidence="3" id="KW-1185">Reference proteome</keyword>
<sequence>MRSKATHSCIPHAIEESKIVFGALTEIFQEMLERNHEMNYQYFKLCATWSLLKTSGTGTRLRLNDNLASANYKLQILPPGDVILGEKSIASRLTNGINGELEELKEFEQRSQTSPSIRKLRNGIHKTIWLLLRSLSSIGAFLALYYWKLN</sequence>
<dbReference type="VEuPathDB" id="VectorBase:GAUT020672"/>
<reference evidence="2" key="1">
    <citation type="submission" date="2020-05" db="UniProtKB">
        <authorList>
            <consortium name="EnsemblMetazoa"/>
        </authorList>
    </citation>
    <scope>IDENTIFICATION</scope>
    <source>
        <strain evidence="2">TTRI</strain>
    </source>
</reference>
<feature type="transmembrane region" description="Helical" evidence="1">
    <location>
        <begin position="128"/>
        <end position="147"/>
    </location>
</feature>